<feature type="compositionally biased region" description="Gly residues" evidence="1">
    <location>
        <begin position="347"/>
        <end position="365"/>
    </location>
</feature>
<dbReference type="Proteomes" id="UP000664132">
    <property type="component" value="Unassembled WGS sequence"/>
</dbReference>
<gene>
    <name evidence="3" type="ORF">IFR04_010998</name>
</gene>
<dbReference type="Pfam" id="PF20150">
    <property type="entry name" value="2EXR"/>
    <property type="match status" value="2"/>
</dbReference>
<dbReference type="InterPro" id="IPR045518">
    <property type="entry name" value="2EXR"/>
</dbReference>
<evidence type="ECO:0000259" key="2">
    <source>
        <dbReference type="Pfam" id="PF20150"/>
    </source>
</evidence>
<protein>
    <recommendedName>
        <fullName evidence="2">2EXR domain-containing protein</fullName>
    </recommendedName>
</protein>
<evidence type="ECO:0000313" key="3">
    <source>
        <dbReference type="EMBL" id="KAG4415871.1"/>
    </source>
</evidence>
<dbReference type="PANTHER" id="PTHR35910">
    <property type="entry name" value="2EXR DOMAIN-CONTAINING PROTEIN"/>
    <property type="match status" value="1"/>
</dbReference>
<organism evidence="3 4">
    <name type="scientific">Cadophora malorum</name>
    <dbReference type="NCBI Taxonomy" id="108018"/>
    <lineage>
        <taxon>Eukaryota</taxon>
        <taxon>Fungi</taxon>
        <taxon>Dikarya</taxon>
        <taxon>Ascomycota</taxon>
        <taxon>Pezizomycotina</taxon>
        <taxon>Leotiomycetes</taxon>
        <taxon>Helotiales</taxon>
        <taxon>Ploettnerulaceae</taxon>
        <taxon>Cadophora</taxon>
    </lineage>
</organism>
<keyword evidence="4" id="KW-1185">Reference proteome</keyword>
<feature type="region of interest" description="Disordered" evidence="1">
    <location>
        <begin position="347"/>
        <end position="400"/>
    </location>
</feature>
<reference evidence="3" key="1">
    <citation type="submission" date="2021-02" db="EMBL/GenBank/DDBJ databases">
        <title>Genome sequence Cadophora malorum strain M34.</title>
        <authorList>
            <person name="Stefanovic E."/>
            <person name="Vu D."/>
            <person name="Scully C."/>
            <person name="Dijksterhuis J."/>
            <person name="Roader J."/>
            <person name="Houbraken J."/>
        </authorList>
    </citation>
    <scope>NUCLEOTIDE SEQUENCE</scope>
    <source>
        <strain evidence="3">M34</strain>
    </source>
</reference>
<dbReference type="PANTHER" id="PTHR35910:SF6">
    <property type="entry name" value="2EXR DOMAIN-CONTAINING PROTEIN"/>
    <property type="match status" value="1"/>
</dbReference>
<evidence type="ECO:0000313" key="4">
    <source>
        <dbReference type="Proteomes" id="UP000664132"/>
    </source>
</evidence>
<dbReference type="AlphaFoldDB" id="A0A8H7W303"/>
<comment type="caution">
    <text evidence="3">The sequence shown here is derived from an EMBL/GenBank/DDBJ whole genome shotgun (WGS) entry which is preliminary data.</text>
</comment>
<name>A0A8H7W303_9HELO</name>
<sequence length="532" mass="59867">MGKMMQAPVIEETEKMDHQIERASSSVRADGTPVVEPVKLVEGSKVETVPLIPKLLARIEPGAPAPPVAPTIARPPAPEVVAWIPLTEFKYFHKLPFELRNMTYVIAIKDSAPRILAIQPQYREHPGLIQAWKESREACTKYYYYCASKQRCKMFRFFIDYQKDVLYLNHPFTRLGGKCQQSPLQSTHTLYPEYLELIETLAMNLKEVRNLSGDHRGKNTIWLMLSKWCPNLKELRVVVNNFPANGLFLDFKPIKTAKQYSAMIEKKQQKSVEEISISFKKAKKDLGLMTELKMRLVLIDESAGKVKTKKERDVIAEAWKKANMKVDGVSEVDRLVAGLDGPVGPGGTDGCGVGDTSKGGAGGTGKGKKIFEKSKLPVKDNKSANGKLAKKKSDRQLPRRHAFQDIRYKSGRASIRSRAGESGGKSDENFITHQFSTLEPLSSFPPFSKLVAEIQTMVWKEALADLPGRSVTIERQQPKVPALLQTCTEARKQGLELYTRKMISDPDLNDLPPFVVFIDFEKDILCYQLERL</sequence>
<feature type="compositionally biased region" description="Basic and acidic residues" evidence="1">
    <location>
        <begin position="369"/>
        <end position="382"/>
    </location>
</feature>
<dbReference type="EMBL" id="JAFJYH010000205">
    <property type="protein sequence ID" value="KAG4415871.1"/>
    <property type="molecule type" value="Genomic_DNA"/>
</dbReference>
<proteinExistence type="predicted"/>
<feature type="domain" description="2EXR" evidence="2">
    <location>
        <begin position="444"/>
        <end position="525"/>
    </location>
</feature>
<feature type="domain" description="2EXR" evidence="2">
    <location>
        <begin position="89"/>
        <end position="166"/>
    </location>
</feature>
<evidence type="ECO:0000256" key="1">
    <source>
        <dbReference type="SAM" id="MobiDB-lite"/>
    </source>
</evidence>
<dbReference type="OrthoDB" id="3548404at2759"/>
<accession>A0A8H7W303</accession>